<dbReference type="EMBL" id="JAAKFY010000021">
    <property type="protein sequence ID" value="KAF3839095.1"/>
    <property type="molecule type" value="Genomic_DNA"/>
</dbReference>
<keyword evidence="3" id="KW-1185">Reference proteome</keyword>
<name>A0A7J5XPQ0_DISMA</name>
<accession>A0A7J5XPQ0</accession>
<feature type="region of interest" description="Disordered" evidence="1">
    <location>
        <begin position="35"/>
        <end position="55"/>
    </location>
</feature>
<comment type="caution">
    <text evidence="2">The sequence shown here is derived from an EMBL/GenBank/DDBJ whole genome shotgun (WGS) entry which is preliminary data.</text>
</comment>
<evidence type="ECO:0000313" key="3">
    <source>
        <dbReference type="Proteomes" id="UP000518266"/>
    </source>
</evidence>
<evidence type="ECO:0000313" key="2">
    <source>
        <dbReference type="EMBL" id="KAF3839095.1"/>
    </source>
</evidence>
<protein>
    <submittedName>
        <fullName evidence="2">Uncharacterized protein</fullName>
    </submittedName>
</protein>
<dbReference type="OrthoDB" id="5876240at2759"/>
<sequence length="101" mass="10428">MNHGPLLLSLQPGQTMQPLTLIQAASLGQLVRPSGRVPVSQDRTGPAPSRGPLLKIRSAPPVNLQMTPVGGANPLKLAGPPSLPSGSANGLIRLTRCTVQL</sequence>
<organism evidence="2 3">
    <name type="scientific">Dissostichus mawsoni</name>
    <name type="common">Antarctic cod</name>
    <dbReference type="NCBI Taxonomy" id="36200"/>
    <lineage>
        <taxon>Eukaryota</taxon>
        <taxon>Metazoa</taxon>
        <taxon>Chordata</taxon>
        <taxon>Craniata</taxon>
        <taxon>Vertebrata</taxon>
        <taxon>Euteleostomi</taxon>
        <taxon>Actinopterygii</taxon>
        <taxon>Neopterygii</taxon>
        <taxon>Teleostei</taxon>
        <taxon>Neoteleostei</taxon>
        <taxon>Acanthomorphata</taxon>
        <taxon>Eupercaria</taxon>
        <taxon>Perciformes</taxon>
        <taxon>Notothenioidei</taxon>
        <taxon>Nototheniidae</taxon>
        <taxon>Dissostichus</taxon>
    </lineage>
</organism>
<dbReference type="AlphaFoldDB" id="A0A7J5XPQ0"/>
<dbReference type="Proteomes" id="UP000518266">
    <property type="component" value="Unassembled WGS sequence"/>
</dbReference>
<reference evidence="2 3" key="1">
    <citation type="submission" date="2020-03" db="EMBL/GenBank/DDBJ databases">
        <title>Dissostichus mawsoni Genome sequencing and assembly.</title>
        <authorList>
            <person name="Park H."/>
        </authorList>
    </citation>
    <scope>NUCLEOTIDE SEQUENCE [LARGE SCALE GENOMIC DNA]</scope>
    <source>
        <strain evidence="2">DM0001</strain>
        <tissue evidence="2">Muscle</tissue>
    </source>
</reference>
<evidence type="ECO:0000256" key="1">
    <source>
        <dbReference type="SAM" id="MobiDB-lite"/>
    </source>
</evidence>
<gene>
    <name evidence="2" type="ORF">F7725_017812</name>
</gene>
<proteinExistence type="predicted"/>